<organism evidence="4 5">
    <name type="scientific">Mycolicibacterium flavescens</name>
    <name type="common">Mycobacterium flavescens</name>
    <dbReference type="NCBI Taxonomy" id="1776"/>
    <lineage>
        <taxon>Bacteria</taxon>
        <taxon>Bacillati</taxon>
        <taxon>Actinomycetota</taxon>
        <taxon>Actinomycetes</taxon>
        <taxon>Mycobacteriales</taxon>
        <taxon>Mycobacteriaceae</taxon>
        <taxon>Mycolicibacterium</taxon>
    </lineage>
</organism>
<dbReference type="InterPro" id="IPR023772">
    <property type="entry name" value="DNA-bd_HTH_TetR-type_CS"/>
</dbReference>
<evidence type="ECO:0000259" key="3">
    <source>
        <dbReference type="PROSITE" id="PS50977"/>
    </source>
</evidence>
<dbReference type="PRINTS" id="PR00455">
    <property type="entry name" value="HTHTETR"/>
</dbReference>
<protein>
    <submittedName>
        <fullName evidence="4">TetR family transcriptional regulator</fullName>
    </submittedName>
</protein>
<keyword evidence="1 2" id="KW-0238">DNA-binding</keyword>
<dbReference type="STRING" id="1776.BHQ18_21305"/>
<dbReference type="Gene3D" id="1.10.357.10">
    <property type="entry name" value="Tetracycline Repressor, domain 2"/>
    <property type="match status" value="1"/>
</dbReference>
<dbReference type="PANTHER" id="PTHR30055">
    <property type="entry name" value="HTH-TYPE TRANSCRIPTIONAL REGULATOR RUTR"/>
    <property type="match status" value="1"/>
</dbReference>
<dbReference type="OrthoDB" id="5242390at2"/>
<dbReference type="InterPro" id="IPR041669">
    <property type="entry name" value="TetR_C_15"/>
</dbReference>
<evidence type="ECO:0000256" key="1">
    <source>
        <dbReference type="ARBA" id="ARBA00023125"/>
    </source>
</evidence>
<dbReference type="InterPro" id="IPR050109">
    <property type="entry name" value="HTH-type_TetR-like_transc_reg"/>
</dbReference>
<dbReference type="Pfam" id="PF17918">
    <property type="entry name" value="TetR_C_15"/>
    <property type="match status" value="1"/>
</dbReference>
<comment type="caution">
    <text evidence="4">The sequence shown here is derived from an EMBL/GenBank/DDBJ whole genome shotgun (WGS) entry which is preliminary data.</text>
</comment>
<name>A0A1E3RE53_MYCFV</name>
<dbReference type="InterPro" id="IPR001647">
    <property type="entry name" value="HTH_TetR"/>
</dbReference>
<evidence type="ECO:0000313" key="5">
    <source>
        <dbReference type="Proteomes" id="UP000094053"/>
    </source>
</evidence>
<proteinExistence type="predicted"/>
<feature type="DNA-binding region" description="H-T-H motif" evidence="2">
    <location>
        <begin position="36"/>
        <end position="55"/>
    </location>
</feature>
<dbReference type="GO" id="GO:0000976">
    <property type="term" value="F:transcription cis-regulatory region binding"/>
    <property type="evidence" value="ECO:0007669"/>
    <property type="project" value="TreeGrafter"/>
</dbReference>
<sequence>MDEPRKRPRQSRSRDTVEVLLEAAAQVFNREGLAATTNRIAERAGVSIGSLYQYFPNKHALIHALAERHVNVARTRIEAVFKRLREEEPPFEETMRALLDAVVALHQDRPGLHRLMHRLGPRTAGDIAAMESFEDDMSSEVAWHLARCGRDGDDAESTARTVVHAVDTHLHRVMTGQEMDVDQLMTLVDRLAPPS</sequence>
<accession>A0A1E3RE53</accession>
<dbReference type="GO" id="GO:0003700">
    <property type="term" value="F:DNA-binding transcription factor activity"/>
    <property type="evidence" value="ECO:0007669"/>
    <property type="project" value="TreeGrafter"/>
</dbReference>
<dbReference type="SUPFAM" id="SSF46689">
    <property type="entry name" value="Homeodomain-like"/>
    <property type="match status" value="1"/>
</dbReference>
<dbReference type="InterPro" id="IPR009057">
    <property type="entry name" value="Homeodomain-like_sf"/>
</dbReference>
<evidence type="ECO:0000313" key="4">
    <source>
        <dbReference type="EMBL" id="ODQ88114.1"/>
    </source>
</evidence>
<keyword evidence="5" id="KW-1185">Reference proteome</keyword>
<dbReference type="EMBL" id="MIHA01000017">
    <property type="protein sequence ID" value="ODQ88114.1"/>
    <property type="molecule type" value="Genomic_DNA"/>
</dbReference>
<reference evidence="5" key="1">
    <citation type="submission" date="2016-09" db="EMBL/GenBank/DDBJ databases">
        <authorList>
            <person name="Greninger A.L."/>
            <person name="Jerome K.R."/>
            <person name="Mcnair B."/>
            <person name="Wallis C."/>
            <person name="Fang F."/>
        </authorList>
    </citation>
    <scope>NUCLEOTIDE SEQUENCE [LARGE SCALE GENOMIC DNA]</scope>
    <source>
        <strain evidence="5">M6</strain>
    </source>
</reference>
<dbReference type="Pfam" id="PF00440">
    <property type="entry name" value="TetR_N"/>
    <property type="match status" value="1"/>
</dbReference>
<dbReference type="PANTHER" id="PTHR30055:SF223">
    <property type="entry name" value="HTH-TYPE TRANSCRIPTIONAL REGULATOR UIDR"/>
    <property type="match status" value="1"/>
</dbReference>
<dbReference type="AlphaFoldDB" id="A0A1E3RE53"/>
<dbReference type="Proteomes" id="UP000094053">
    <property type="component" value="Unassembled WGS sequence"/>
</dbReference>
<feature type="domain" description="HTH tetR-type" evidence="3">
    <location>
        <begin position="14"/>
        <end position="73"/>
    </location>
</feature>
<dbReference type="PROSITE" id="PS01081">
    <property type="entry name" value="HTH_TETR_1"/>
    <property type="match status" value="1"/>
</dbReference>
<dbReference type="PROSITE" id="PS50977">
    <property type="entry name" value="HTH_TETR_2"/>
    <property type="match status" value="1"/>
</dbReference>
<evidence type="ECO:0000256" key="2">
    <source>
        <dbReference type="PROSITE-ProRule" id="PRU00335"/>
    </source>
</evidence>
<gene>
    <name evidence="4" type="ORF">BHQ18_21305</name>
</gene>